<reference evidence="1" key="1">
    <citation type="submission" date="2018-05" db="EMBL/GenBank/DDBJ databases">
        <authorList>
            <person name="Lanie J.A."/>
            <person name="Ng W.-L."/>
            <person name="Kazmierczak K.M."/>
            <person name="Andrzejewski T.M."/>
            <person name="Davidsen T.M."/>
            <person name="Wayne K.J."/>
            <person name="Tettelin H."/>
            <person name="Glass J.I."/>
            <person name="Rusch D."/>
            <person name="Podicherti R."/>
            <person name="Tsui H.-C.T."/>
            <person name="Winkler M.E."/>
        </authorList>
    </citation>
    <scope>NUCLEOTIDE SEQUENCE</scope>
</reference>
<feature type="non-terminal residue" evidence="1">
    <location>
        <position position="154"/>
    </location>
</feature>
<dbReference type="AlphaFoldDB" id="A0A381TPD6"/>
<dbReference type="EMBL" id="UINC01004656">
    <property type="protein sequence ID" value="SVA15923.1"/>
    <property type="molecule type" value="Genomic_DNA"/>
</dbReference>
<evidence type="ECO:0000313" key="1">
    <source>
        <dbReference type="EMBL" id="SVA15923.1"/>
    </source>
</evidence>
<organism evidence="1">
    <name type="scientific">marine metagenome</name>
    <dbReference type="NCBI Taxonomy" id="408172"/>
    <lineage>
        <taxon>unclassified sequences</taxon>
        <taxon>metagenomes</taxon>
        <taxon>ecological metagenomes</taxon>
    </lineage>
</organism>
<proteinExistence type="predicted"/>
<name>A0A381TPD6_9ZZZZ</name>
<gene>
    <name evidence="1" type="ORF">METZ01_LOCUS68777</name>
</gene>
<sequence length="154" mass="17123">MSVGSSLFGFSMGRREDKTHLQKLHQDKLLTRYNTVSNTNTILDTLKSAQSDNITVAGTANYHAFDSASFKAIQKRMTTLADKDIKNLELTNEIAISGINTSISNLNFNMRMKEFQLVADLGTIAVSSHYYMKDQATEIATRNAEIAKLNKINA</sequence>
<accession>A0A381TPD6</accession>
<protein>
    <submittedName>
        <fullName evidence="1">Uncharacterized protein</fullName>
    </submittedName>
</protein>